<feature type="region of interest" description="Disordered" evidence="1">
    <location>
        <begin position="246"/>
        <end position="277"/>
    </location>
</feature>
<dbReference type="InterPro" id="IPR044929">
    <property type="entry name" value="DNA/RNA_non-sp_Endonuclease_sf"/>
</dbReference>
<dbReference type="Gene3D" id="3.40.570.10">
    <property type="entry name" value="Extracellular Endonuclease, subunit A"/>
    <property type="match status" value="1"/>
</dbReference>
<gene>
    <name evidence="3" type="ORF">HMPREF0501_00149</name>
</gene>
<evidence type="ECO:0000313" key="3">
    <source>
        <dbReference type="EMBL" id="EEU30744.1"/>
    </source>
</evidence>
<evidence type="ECO:0000256" key="1">
    <source>
        <dbReference type="SAM" id="MobiDB-lite"/>
    </source>
</evidence>
<dbReference type="Pfam" id="PF13930">
    <property type="entry name" value="Endonuclea_NS_2"/>
    <property type="match status" value="1"/>
</dbReference>
<dbReference type="eggNOG" id="COG2169">
    <property type="taxonomic scope" value="Bacteria"/>
</dbReference>
<feature type="domain" description="Type VII secretion system protein EssD-like" evidence="2">
    <location>
        <begin position="79"/>
        <end position="210"/>
    </location>
</feature>
<organism evidence="3 4">
    <name type="scientific">Limosilactobacillus coleohominis 101-4-CHN</name>
    <dbReference type="NCBI Taxonomy" id="575594"/>
    <lineage>
        <taxon>Bacteria</taxon>
        <taxon>Bacillati</taxon>
        <taxon>Bacillota</taxon>
        <taxon>Bacilli</taxon>
        <taxon>Lactobacillales</taxon>
        <taxon>Lactobacillaceae</taxon>
        <taxon>Limosilactobacillus</taxon>
    </lineage>
</organism>
<keyword evidence="3" id="KW-0540">Nuclease</keyword>
<dbReference type="OrthoDB" id="9783680at2"/>
<dbReference type="HOGENOM" id="CLU_054350_0_0_9"/>
<dbReference type="InterPro" id="IPR044927">
    <property type="entry name" value="Endonuclea_NS_2"/>
</dbReference>
<dbReference type="STRING" id="575594.HMPREF0501_00149"/>
<evidence type="ECO:0000313" key="4">
    <source>
        <dbReference type="Proteomes" id="UP000003987"/>
    </source>
</evidence>
<dbReference type="EMBL" id="GG698802">
    <property type="protein sequence ID" value="EEU30744.1"/>
    <property type="molecule type" value="Genomic_DNA"/>
</dbReference>
<dbReference type="GO" id="GO:0004519">
    <property type="term" value="F:endonuclease activity"/>
    <property type="evidence" value="ECO:0007669"/>
    <property type="project" value="UniProtKB-KW"/>
</dbReference>
<accession>C7XTY3</accession>
<evidence type="ECO:0000259" key="2">
    <source>
        <dbReference type="Pfam" id="PF13930"/>
    </source>
</evidence>
<feature type="compositionally biased region" description="Low complexity" evidence="1">
    <location>
        <begin position="246"/>
        <end position="265"/>
    </location>
</feature>
<keyword evidence="3" id="KW-0378">Hydrolase</keyword>
<dbReference type="Proteomes" id="UP000003987">
    <property type="component" value="Unassembled WGS sequence"/>
</dbReference>
<sequence length="313" mass="34661">MNYRQWLTKISVGILALGIGIQAPIATQLEPSSQVTALAAKKHHLTVDEKQLANLDYQGQQVIVLNNNQPTFTSDDLDTSKGSWQKYASLDQYNRATGADGLLNKSMMPTAKREPLHVNPSGWHNKKVNGKYLYNRSHLIGYQLSGQNNNWKNLITGTRSLNDPAMLKYEDQVASFLKSHPNQYVRYQVTPVYRGSEKVARGVHMQGQSVGSDAVSFNVYIFNVQDGVNINYDDGTSQVINGQQESATTTVSSNSVSVNSGSDDNQNQTVYVTPSGHKYHYDPNCRALRRSHSVSQMTVSQARNAGYTPCGLE</sequence>
<protein>
    <submittedName>
        <fullName evidence="3">DNA/RNA non-specific endonuclease</fullName>
    </submittedName>
</protein>
<reference evidence="3 4" key="1">
    <citation type="submission" date="2009-06" db="EMBL/GenBank/DDBJ databases">
        <title>The Genome Sequence of Lactobacillus coleohominis strain 101-4-CHN.</title>
        <authorList>
            <consortium name="The Broad Institute Genome Sequencing Platform"/>
            <person name="Ward D."/>
            <person name="Young S.K."/>
            <person name="Zeng Q."/>
            <person name="Koehrsen M."/>
            <person name="Alvarado L."/>
            <person name="Berlin A."/>
            <person name="Borenstein D."/>
            <person name="Chen Z."/>
            <person name="Engels R."/>
            <person name="Freedman E."/>
            <person name="Gellesch M."/>
            <person name="Goldberg J."/>
            <person name="Griggs A."/>
            <person name="Gujja S."/>
            <person name="Heiman D."/>
            <person name="Hepburn T."/>
            <person name="Howarth C."/>
            <person name="Jen D."/>
            <person name="Larson L."/>
            <person name="Lewis B."/>
            <person name="Mehta T."/>
            <person name="Park D."/>
            <person name="Pearson M."/>
            <person name="Roberts A."/>
            <person name="Saif S."/>
            <person name="Shea T."/>
            <person name="Shenoy N."/>
            <person name="Sisk P."/>
            <person name="Stolte C."/>
            <person name="Sykes S."/>
            <person name="Walk T."/>
            <person name="White J."/>
            <person name="Yandava C."/>
            <person name="Liu Y."/>
            <person name="Xu Q."/>
            <person name="Lander E."/>
            <person name="Nusbaum C."/>
            <person name="Galagan J."/>
            <person name="Birren B."/>
        </authorList>
    </citation>
    <scope>NUCLEOTIDE SEQUENCE [LARGE SCALE GENOMIC DNA]</scope>
    <source>
        <strain evidence="3 4">101-4-CHN</strain>
    </source>
</reference>
<keyword evidence="4" id="KW-1185">Reference proteome</keyword>
<dbReference type="AlphaFoldDB" id="C7XTY3"/>
<proteinExistence type="predicted"/>
<keyword evidence="3" id="KW-0255">Endonuclease</keyword>
<name>C7XTY3_9LACO</name>